<dbReference type="SUPFAM" id="SSF55874">
    <property type="entry name" value="ATPase domain of HSP90 chaperone/DNA topoisomerase II/histidine kinase"/>
    <property type="match status" value="1"/>
</dbReference>
<gene>
    <name evidence="2" type="ORF">FN976_20570</name>
</gene>
<accession>A0A562ZKM2</accession>
<evidence type="ECO:0000313" key="2">
    <source>
        <dbReference type="EMBL" id="TWO69132.1"/>
    </source>
</evidence>
<keyword evidence="3" id="KW-1185">Reference proteome</keyword>
<comment type="caution">
    <text evidence="2">The sequence shown here is derived from an EMBL/GenBank/DDBJ whole genome shotgun (WGS) entry which is preliminary data.</text>
</comment>
<reference evidence="2 3" key="1">
    <citation type="submission" date="2019-07" db="EMBL/GenBank/DDBJ databases">
        <title>Caenimonas sedimenti sp. nov., isolated from activated sludge.</title>
        <authorList>
            <person name="Xu J."/>
        </authorList>
    </citation>
    <scope>NUCLEOTIDE SEQUENCE [LARGE SCALE GENOMIC DNA]</scope>
    <source>
        <strain evidence="2 3">HX-9-20</strain>
    </source>
</reference>
<dbReference type="OrthoDB" id="8765545at2"/>
<sequence length="689" mass="77358">MLSEYTAPARTALARGDGHMASQQYPVEVQPDFLKKITGAKPVQALAELIWNGLDADAKEVGVSFDYNELDTLSTVVVRDDGAGIPRDKAPEYFRRLGGSWKRPGASTPAGRFLHGQEGRGRFKAFAIGDYAEWAVVYDKDGAPWSYKITMSAADIRHVSISDEAEAPGAKRGVTLTITEPHKDFRTFVSEAGLHSLTEVFALYLADYTDVQVTIGGHRIDPKAVISNRKSFNVADIQAGDVTHSAKLEIVEWKGVSNRALFLCNEKRFPLAQADRRFHVGDFQFTAYLETSYLSAAQKEGTVELAEMQAPLVAAIDESVRLIKDYFRQRAAQAARGYVEEWKAERVYPFDEEPKTQVEQVERQVFDIVAVNVARLLPDFEEGHKQNKALHLRMLRQAIEKSPEELQLILSEVLKLPKRKQEELADLLRDVSLSAIISSAKVVADRLRFLSGLEAILFDAEPKKRLKERSQLHRILAQNTWLFGEEFSLSVDDQSLTEVLRKHKKLLGDDIVIDAPVKHVSQERGIVDLMLSQAMRRHRANSLAHLVVELKAPKVKLDRDEISQIEGYAASVTADERFRNVDVQWQFWAISDDLGPVGKFRVGKGDGEIMRHDNVAIFLKTWAQVIDENRARLQFYQEKLEYQADKGSSLKHLQEHYAKYLEGVLDRAPEDAEPGAAEGPASGDEPRSA</sequence>
<evidence type="ECO:0008006" key="4">
    <source>
        <dbReference type="Google" id="ProtNLM"/>
    </source>
</evidence>
<evidence type="ECO:0000313" key="3">
    <source>
        <dbReference type="Proteomes" id="UP000318199"/>
    </source>
</evidence>
<dbReference type="Gene3D" id="3.30.565.10">
    <property type="entry name" value="Histidine kinase-like ATPase, C-terminal domain"/>
    <property type="match status" value="1"/>
</dbReference>
<organism evidence="2 3">
    <name type="scientific">Caenimonas sedimenti</name>
    <dbReference type="NCBI Taxonomy" id="2596921"/>
    <lineage>
        <taxon>Bacteria</taxon>
        <taxon>Pseudomonadati</taxon>
        <taxon>Pseudomonadota</taxon>
        <taxon>Betaproteobacteria</taxon>
        <taxon>Burkholderiales</taxon>
        <taxon>Comamonadaceae</taxon>
        <taxon>Caenimonas</taxon>
    </lineage>
</organism>
<dbReference type="InterPro" id="IPR036890">
    <property type="entry name" value="HATPase_C_sf"/>
</dbReference>
<feature type="region of interest" description="Disordered" evidence="1">
    <location>
        <begin position="668"/>
        <end position="689"/>
    </location>
</feature>
<feature type="compositionally biased region" description="Low complexity" evidence="1">
    <location>
        <begin position="674"/>
        <end position="683"/>
    </location>
</feature>
<proteinExistence type="predicted"/>
<protein>
    <recommendedName>
        <fullName evidence="4">DNA mismatch repair protein</fullName>
    </recommendedName>
</protein>
<dbReference type="AlphaFoldDB" id="A0A562ZKM2"/>
<evidence type="ECO:0000256" key="1">
    <source>
        <dbReference type="SAM" id="MobiDB-lite"/>
    </source>
</evidence>
<dbReference type="Pfam" id="PF13589">
    <property type="entry name" value="HATPase_c_3"/>
    <property type="match status" value="1"/>
</dbReference>
<dbReference type="Proteomes" id="UP000318199">
    <property type="component" value="Unassembled WGS sequence"/>
</dbReference>
<name>A0A562ZKM2_9BURK</name>
<dbReference type="EMBL" id="VOBQ01000016">
    <property type="protein sequence ID" value="TWO69132.1"/>
    <property type="molecule type" value="Genomic_DNA"/>
</dbReference>